<feature type="compositionally biased region" description="Low complexity" evidence="1">
    <location>
        <begin position="73"/>
        <end position="83"/>
    </location>
</feature>
<feature type="region of interest" description="Disordered" evidence="1">
    <location>
        <begin position="48"/>
        <end position="109"/>
    </location>
</feature>
<dbReference type="EMBL" id="BRXU01000015">
    <property type="protein sequence ID" value="GLC56250.1"/>
    <property type="molecule type" value="Genomic_DNA"/>
</dbReference>
<keyword evidence="3" id="KW-1185">Reference proteome</keyword>
<evidence type="ECO:0000313" key="2">
    <source>
        <dbReference type="EMBL" id="GLC56250.1"/>
    </source>
</evidence>
<gene>
    <name evidence="2" type="primary">PLEST001759</name>
    <name evidence="2" type="ORF">PLESTB_001084600</name>
</gene>
<proteinExistence type="predicted"/>
<reference evidence="2 3" key="1">
    <citation type="journal article" date="2023" name="Commun. Biol.">
        <title>Reorganization of the ancestral sex-determining regions during the evolution of trioecy in Pleodorina starrii.</title>
        <authorList>
            <person name="Takahashi K."/>
            <person name="Suzuki S."/>
            <person name="Kawai-Toyooka H."/>
            <person name="Yamamoto K."/>
            <person name="Hamaji T."/>
            <person name="Ootsuki R."/>
            <person name="Yamaguchi H."/>
            <person name="Kawachi M."/>
            <person name="Higashiyama T."/>
            <person name="Nozaki H."/>
        </authorList>
    </citation>
    <scope>NUCLEOTIDE SEQUENCE [LARGE SCALE GENOMIC DNA]</scope>
    <source>
        <strain evidence="2 3">NIES-4479</strain>
    </source>
</reference>
<sequence>MASDGNCIAILQTGLNKGRRCSKPAKYGAPGGALIYCGIHKDYACAASTSQTQPARPASSSRPRQSCSEDDTAASSGGAAAPSRPTPARAPPSPGSQGTAPTTDEQELDDLVKAMRIKLSKMNLTSVTVTV</sequence>
<organism evidence="2 3">
    <name type="scientific">Pleodorina starrii</name>
    <dbReference type="NCBI Taxonomy" id="330485"/>
    <lineage>
        <taxon>Eukaryota</taxon>
        <taxon>Viridiplantae</taxon>
        <taxon>Chlorophyta</taxon>
        <taxon>core chlorophytes</taxon>
        <taxon>Chlorophyceae</taxon>
        <taxon>CS clade</taxon>
        <taxon>Chlamydomonadales</taxon>
        <taxon>Volvocaceae</taxon>
        <taxon>Pleodorina</taxon>
    </lineage>
</organism>
<accession>A0A9W6F584</accession>
<feature type="compositionally biased region" description="Pro residues" evidence="1">
    <location>
        <begin position="84"/>
        <end position="94"/>
    </location>
</feature>
<name>A0A9W6F584_9CHLO</name>
<feature type="compositionally biased region" description="Low complexity" evidence="1">
    <location>
        <begin position="53"/>
        <end position="66"/>
    </location>
</feature>
<comment type="caution">
    <text evidence="2">The sequence shown here is derived from an EMBL/GenBank/DDBJ whole genome shotgun (WGS) entry which is preliminary data.</text>
</comment>
<evidence type="ECO:0000256" key="1">
    <source>
        <dbReference type="SAM" id="MobiDB-lite"/>
    </source>
</evidence>
<evidence type="ECO:0000313" key="3">
    <source>
        <dbReference type="Proteomes" id="UP001165080"/>
    </source>
</evidence>
<dbReference type="Proteomes" id="UP001165080">
    <property type="component" value="Unassembled WGS sequence"/>
</dbReference>
<protein>
    <submittedName>
        <fullName evidence="2">Uncharacterized protein</fullName>
    </submittedName>
</protein>
<dbReference type="AlphaFoldDB" id="A0A9W6F584"/>